<evidence type="ECO:0000313" key="6">
    <source>
        <dbReference type="EMBL" id="ODG91714.1"/>
    </source>
</evidence>
<keyword evidence="3 4" id="KW-0472">Membrane</keyword>
<evidence type="ECO:0008006" key="8">
    <source>
        <dbReference type="Google" id="ProtNLM"/>
    </source>
</evidence>
<keyword evidence="5" id="KW-0812">Transmembrane</keyword>
<dbReference type="Proteomes" id="UP000094580">
    <property type="component" value="Unassembled WGS sequence"/>
</dbReference>
<dbReference type="PIRSF" id="PIRSF005690">
    <property type="entry name" value="GerBA"/>
    <property type="match status" value="1"/>
</dbReference>
<dbReference type="EMBL" id="MDKC01000015">
    <property type="protein sequence ID" value="ODG91714.1"/>
    <property type="molecule type" value="Genomic_DNA"/>
</dbReference>
<dbReference type="PANTHER" id="PTHR22550:SF5">
    <property type="entry name" value="LEUCINE ZIPPER PROTEIN 4"/>
    <property type="match status" value="1"/>
</dbReference>
<evidence type="ECO:0000256" key="4">
    <source>
        <dbReference type="PIRNR" id="PIRNR005690"/>
    </source>
</evidence>
<sequence>MIFVQINKEVMYMKFKSIQNNIDFQKRSLKKYNKTITLYYLNSVCDGNKITELLITPFYEYESFVLYKNYLKTLNNWEIVSEESVMVEKILNGNIIINLDEINYSIMISEFSASSVGVSTEENVLQGPKDGLNEKIDVSLNLIRNRYRKSTLKVENYIVGNLSKTKVLVLYDENLVDGNVYKHLIEKVKGITIDVLQSCGQLQKILINNKWSLFPLFLTTERPDRVVFNLSTGKIILLVEGTPWALIGPATFADFFKSMDDTVELTLVSKFFISIRYIALMITVFLPAIYVAVISYSPEVLQVQFALLVAGSRMSVPFPSYIEILFLMLMAEFLIEASLRLPKSISSTATTVGGLILGQTASQAGLVADIMIIVVSLVAISLFSIPINAMHQAIRIVRYPIILFASLFGMIGVIVGTLAILCHLCNLRSLGKPYLTLFNKN</sequence>
<protein>
    <recommendedName>
        <fullName evidence="8">Spore germination protein</fullName>
    </recommendedName>
</protein>
<reference evidence="6 7" key="1">
    <citation type="submission" date="2016-07" db="EMBL/GenBank/DDBJ databases">
        <authorList>
            <person name="Townsley L."/>
            <person name="Shank E.A."/>
        </authorList>
    </citation>
    <scope>NUCLEOTIDE SEQUENCE [LARGE SCALE GENOMIC DNA]</scope>
    <source>
        <strain evidence="6 7">CH01</strain>
    </source>
</reference>
<keyword evidence="5" id="KW-1133">Transmembrane helix</keyword>
<name>A0ABX2ZQT1_9BACI</name>
<evidence type="ECO:0000313" key="7">
    <source>
        <dbReference type="Proteomes" id="UP000094580"/>
    </source>
</evidence>
<evidence type="ECO:0000256" key="2">
    <source>
        <dbReference type="ARBA" id="ARBA00005278"/>
    </source>
</evidence>
<dbReference type="InterPro" id="IPR050768">
    <property type="entry name" value="UPF0353/GerABKA_families"/>
</dbReference>
<evidence type="ECO:0000256" key="1">
    <source>
        <dbReference type="ARBA" id="ARBA00004141"/>
    </source>
</evidence>
<organism evidence="6 7">
    <name type="scientific">Gottfriedia luciferensis</name>
    <dbReference type="NCBI Taxonomy" id="178774"/>
    <lineage>
        <taxon>Bacteria</taxon>
        <taxon>Bacillati</taxon>
        <taxon>Bacillota</taxon>
        <taxon>Bacilli</taxon>
        <taxon>Bacillales</taxon>
        <taxon>Bacillaceae</taxon>
        <taxon>Gottfriedia</taxon>
    </lineage>
</organism>
<proteinExistence type="inferred from homology"/>
<accession>A0ABX2ZQT1</accession>
<comment type="similarity">
    <text evidence="2 4">Belongs to the GerABKA family.</text>
</comment>
<gene>
    <name evidence="6" type="ORF">BED47_22150</name>
</gene>
<feature type="transmembrane region" description="Helical" evidence="5">
    <location>
        <begin position="366"/>
        <end position="387"/>
    </location>
</feature>
<keyword evidence="7" id="KW-1185">Reference proteome</keyword>
<dbReference type="Pfam" id="PF03323">
    <property type="entry name" value="GerA"/>
    <property type="match status" value="1"/>
</dbReference>
<comment type="subcellular location">
    <subcellularLocation>
        <location evidence="4">Cell membrane</location>
    </subcellularLocation>
    <subcellularLocation>
        <location evidence="1">Membrane</location>
        <topology evidence="1">Multi-pass membrane protein</topology>
    </subcellularLocation>
</comment>
<feature type="transmembrane region" description="Helical" evidence="5">
    <location>
        <begin position="318"/>
        <end position="335"/>
    </location>
</feature>
<evidence type="ECO:0000256" key="5">
    <source>
        <dbReference type="SAM" id="Phobius"/>
    </source>
</evidence>
<dbReference type="InterPro" id="IPR004995">
    <property type="entry name" value="Spore_Ger"/>
</dbReference>
<feature type="transmembrane region" description="Helical" evidence="5">
    <location>
        <begin position="399"/>
        <end position="422"/>
    </location>
</feature>
<evidence type="ECO:0000256" key="3">
    <source>
        <dbReference type="ARBA" id="ARBA00023136"/>
    </source>
</evidence>
<feature type="transmembrane region" description="Helical" evidence="5">
    <location>
        <begin position="277"/>
        <end position="298"/>
    </location>
</feature>
<dbReference type="PANTHER" id="PTHR22550">
    <property type="entry name" value="SPORE GERMINATION PROTEIN"/>
    <property type="match status" value="1"/>
</dbReference>
<comment type="caution">
    <text evidence="6">The sequence shown here is derived from an EMBL/GenBank/DDBJ whole genome shotgun (WGS) entry which is preliminary data.</text>
</comment>